<feature type="region of interest" description="Disordered" evidence="1">
    <location>
        <begin position="1"/>
        <end position="22"/>
    </location>
</feature>
<name>A0A6J4L5F0_9GAMM</name>
<sequence length="22" mass="2359">CTRMRSPSATPASRRTESCCGT</sequence>
<accession>A0A6J4L5F0</accession>
<feature type="non-terminal residue" evidence="2">
    <location>
        <position position="22"/>
    </location>
</feature>
<dbReference type="EMBL" id="CADCUA010000339">
    <property type="protein sequence ID" value="CAA9322644.1"/>
    <property type="molecule type" value="Genomic_DNA"/>
</dbReference>
<reference evidence="2" key="1">
    <citation type="submission" date="2020-02" db="EMBL/GenBank/DDBJ databases">
        <authorList>
            <person name="Meier V. D."/>
        </authorList>
    </citation>
    <scope>NUCLEOTIDE SEQUENCE</scope>
    <source>
        <strain evidence="2">AVDCRST_MAG71</strain>
    </source>
</reference>
<protein>
    <submittedName>
        <fullName evidence="2">Uncharacterized protein</fullName>
    </submittedName>
</protein>
<feature type="compositionally biased region" description="Polar residues" evidence="1">
    <location>
        <begin position="1"/>
        <end position="13"/>
    </location>
</feature>
<evidence type="ECO:0000313" key="2">
    <source>
        <dbReference type="EMBL" id="CAA9322644.1"/>
    </source>
</evidence>
<dbReference type="AlphaFoldDB" id="A0A6J4L5F0"/>
<organism evidence="2">
    <name type="scientific">uncultured Lysobacter sp</name>
    <dbReference type="NCBI Taxonomy" id="271060"/>
    <lineage>
        <taxon>Bacteria</taxon>
        <taxon>Pseudomonadati</taxon>
        <taxon>Pseudomonadota</taxon>
        <taxon>Gammaproteobacteria</taxon>
        <taxon>Lysobacterales</taxon>
        <taxon>Lysobacteraceae</taxon>
        <taxon>Lysobacter</taxon>
        <taxon>environmental samples</taxon>
    </lineage>
</organism>
<gene>
    <name evidence="2" type="ORF">AVDCRST_MAG71-1342</name>
</gene>
<evidence type="ECO:0000256" key="1">
    <source>
        <dbReference type="SAM" id="MobiDB-lite"/>
    </source>
</evidence>
<proteinExistence type="predicted"/>
<feature type="non-terminal residue" evidence="2">
    <location>
        <position position="1"/>
    </location>
</feature>